<dbReference type="Proteomes" id="UP001295444">
    <property type="component" value="Chromosome 01"/>
</dbReference>
<dbReference type="EMBL" id="OW240912">
    <property type="protein sequence ID" value="CAH2223334.1"/>
    <property type="molecule type" value="Genomic_DNA"/>
</dbReference>
<feature type="region of interest" description="Disordered" evidence="1">
    <location>
        <begin position="26"/>
        <end position="72"/>
    </location>
</feature>
<protein>
    <submittedName>
        <fullName evidence="2">Uncharacterized protein</fullName>
    </submittedName>
</protein>
<gene>
    <name evidence="2" type="ORF">PECUL_23A061682</name>
</gene>
<organism evidence="2 3">
    <name type="scientific">Pelobates cultripes</name>
    <name type="common">Western spadefoot toad</name>
    <dbReference type="NCBI Taxonomy" id="61616"/>
    <lineage>
        <taxon>Eukaryota</taxon>
        <taxon>Metazoa</taxon>
        <taxon>Chordata</taxon>
        <taxon>Craniata</taxon>
        <taxon>Vertebrata</taxon>
        <taxon>Euteleostomi</taxon>
        <taxon>Amphibia</taxon>
        <taxon>Batrachia</taxon>
        <taxon>Anura</taxon>
        <taxon>Pelobatoidea</taxon>
        <taxon>Pelobatidae</taxon>
        <taxon>Pelobates</taxon>
    </lineage>
</organism>
<proteinExistence type="predicted"/>
<name>A0AAD1VQ52_PELCU</name>
<reference evidence="2" key="1">
    <citation type="submission" date="2022-03" db="EMBL/GenBank/DDBJ databases">
        <authorList>
            <person name="Alioto T."/>
            <person name="Alioto T."/>
            <person name="Gomez Garrido J."/>
        </authorList>
    </citation>
    <scope>NUCLEOTIDE SEQUENCE</scope>
</reference>
<keyword evidence="3" id="KW-1185">Reference proteome</keyword>
<sequence>MGRKTKKYKEDKISTTADIRNLLRRQQGAMKPLSDRLSYSSSETSLPDMEELAPITRRPRADLPVKRSKGSPVTEGRLKDLLDVLHSNLAADIKSFKEEISGVLRRLYDATLR</sequence>
<accession>A0AAD1VQ52</accession>
<evidence type="ECO:0000313" key="3">
    <source>
        <dbReference type="Proteomes" id="UP001295444"/>
    </source>
</evidence>
<evidence type="ECO:0000256" key="1">
    <source>
        <dbReference type="SAM" id="MobiDB-lite"/>
    </source>
</evidence>
<dbReference type="AlphaFoldDB" id="A0AAD1VQ52"/>
<evidence type="ECO:0000313" key="2">
    <source>
        <dbReference type="EMBL" id="CAH2223334.1"/>
    </source>
</evidence>